<evidence type="ECO:0000256" key="9">
    <source>
        <dbReference type="PROSITE-ProRule" id="PRU01379"/>
    </source>
</evidence>
<evidence type="ECO:0000256" key="6">
    <source>
        <dbReference type="ARBA" id="ARBA00022801"/>
    </source>
</evidence>
<evidence type="ECO:0000256" key="5">
    <source>
        <dbReference type="ARBA" id="ARBA00022723"/>
    </source>
</evidence>
<sequence>MLGRILIFLFLVILIESGSVKGLENLDISFDRYHHYEELTDLLHKYNKMFPSITRLHSIGQSVKKREIWAFQISDKPNVTEKGEPWFKYVANIHGDEAVGRQMLIYLIQYLCQQYSIDQRIKHIVDSVNIFIVPTMNPDGFERAQEGNCDAPSSFGRNNANNVDLNRNFPDQFSNKNQHHQPETLAMMNWIDKYPFVLSASLHGGSVVASYPFDDSHDHKESGYYSKSPDDAVFRHLAAIYANHHTTMHFGKPNCSDTPNDFFNNGITNGAEWYDVSGGMQDYNYLHSNCFEITLELSCCKYPSSKKLKEEWNRNRDALIAYIKQAQIGIHGCVYDNSTIHKNGIIGATISVSGINYNIRTAQFGDFWRLLLPGRYTLIASAPGYLSTTLNITVTNPPGSSINIPLTPLNKTGKI</sequence>
<organism evidence="12 13">
    <name type="scientific">Trichoplax adhaerens</name>
    <name type="common">Trichoplax reptans</name>
    <dbReference type="NCBI Taxonomy" id="10228"/>
    <lineage>
        <taxon>Eukaryota</taxon>
        <taxon>Metazoa</taxon>
        <taxon>Placozoa</taxon>
        <taxon>Uniplacotomia</taxon>
        <taxon>Trichoplacea</taxon>
        <taxon>Trichoplacidae</taxon>
        <taxon>Trichoplax</taxon>
    </lineage>
</organism>
<evidence type="ECO:0000256" key="10">
    <source>
        <dbReference type="SAM" id="SignalP"/>
    </source>
</evidence>
<dbReference type="PROSITE" id="PS52035">
    <property type="entry name" value="PEPTIDASE_M14"/>
    <property type="match status" value="1"/>
</dbReference>
<evidence type="ECO:0000256" key="8">
    <source>
        <dbReference type="ARBA" id="ARBA00023180"/>
    </source>
</evidence>
<feature type="active site" description="Proton donor/acceptor" evidence="9">
    <location>
        <position position="296"/>
    </location>
</feature>
<accession>B3S4C1</accession>
<gene>
    <name evidence="12" type="ORF">TRIADDRAFT_28479</name>
</gene>
<dbReference type="AlphaFoldDB" id="B3S4C1"/>
<comment type="similarity">
    <text evidence="2 9">Belongs to the peptidase M14 family.</text>
</comment>
<reference evidence="12 13" key="1">
    <citation type="journal article" date="2008" name="Nature">
        <title>The Trichoplax genome and the nature of placozoans.</title>
        <authorList>
            <person name="Srivastava M."/>
            <person name="Begovic E."/>
            <person name="Chapman J."/>
            <person name="Putnam N.H."/>
            <person name="Hellsten U."/>
            <person name="Kawashima T."/>
            <person name="Kuo A."/>
            <person name="Mitros T."/>
            <person name="Salamov A."/>
            <person name="Carpenter M.L."/>
            <person name="Signorovitch A.Y."/>
            <person name="Moreno M.A."/>
            <person name="Kamm K."/>
            <person name="Grimwood J."/>
            <person name="Schmutz J."/>
            <person name="Shapiro H."/>
            <person name="Grigoriev I.V."/>
            <person name="Buss L.W."/>
            <person name="Schierwater B."/>
            <person name="Dellaporta S.L."/>
            <person name="Rokhsar D.S."/>
        </authorList>
    </citation>
    <scope>NUCLEOTIDE SEQUENCE [LARGE SCALE GENOMIC DNA]</scope>
    <source>
        <strain evidence="12 13">Grell-BS-1999</strain>
    </source>
</reference>
<dbReference type="InterPro" id="IPR000834">
    <property type="entry name" value="Peptidase_M14"/>
</dbReference>
<feature type="domain" description="Peptidase M14" evidence="11">
    <location>
        <begin position="32"/>
        <end position="326"/>
    </location>
</feature>
<comment type="cofactor">
    <cofactor evidence="1">
        <name>Zn(2+)</name>
        <dbReference type="ChEBI" id="CHEBI:29105"/>
    </cofactor>
</comment>
<keyword evidence="4" id="KW-0645">Protease</keyword>
<dbReference type="GO" id="GO:0008270">
    <property type="term" value="F:zinc ion binding"/>
    <property type="evidence" value="ECO:0007669"/>
    <property type="project" value="InterPro"/>
</dbReference>
<evidence type="ECO:0000313" key="13">
    <source>
        <dbReference type="Proteomes" id="UP000009022"/>
    </source>
</evidence>
<keyword evidence="5" id="KW-0479">Metal-binding</keyword>
<dbReference type="SUPFAM" id="SSF53187">
    <property type="entry name" value="Zn-dependent exopeptidases"/>
    <property type="match status" value="1"/>
</dbReference>
<dbReference type="HOGENOM" id="CLU_006722_1_3_1"/>
<dbReference type="OrthoDB" id="10249045at2759"/>
<name>B3S4C1_TRIAD</name>
<dbReference type="Proteomes" id="UP000009022">
    <property type="component" value="Unassembled WGS sequence"/>
</dbReference>
<dbReference type="SMART" id="SM00631">
    <property type="entry name" value="Zn_pept"/>
    <property type="match status" value="1"/>
</dbReference>
<keyword evidence="8" id="KW-0325">Glycoprotein</keyword>
<dbReference type="MEROPS" id="M14.016"/>
<dbReference type="Pfam" id="PF00246">
    <property type="entry name" value="Peptidase_M14"/>
    <property type="match status" value="1"/>
</dbReference>
<dbReference type="PANTHER" id="PTHR11532">
    <property type="entry name" value="PROTEASE M14 CARBOXYPEPTIDASE"/>
    <property type="match status" value="1"/>
</dbReference>
<dbReference type="RefSeq" id="XP_002114978.1">
    <property type="nucleotide sequence ID" value="XM_002114942.1"/>
</dbReference>
<proteinExistence type="inferred from homology"/>
<dbReference type="KEGG" id="tad:TRIADDRAFT_28479"/>
<evidence type="ECO:0000256" key="2">
    <source>
        <dbReference type="ARBA" id="ARBA00005988"/>
    </source>
</evidence>
<dbReference type="EMBL" id="DS985249">
    <property type="protein sequence ID" value="EDV22434.1"/>
    <property type="molecule type" value="Genomic_DNA"/>
</dbReference>
<keyword evidence="6" id="KW-0378">Hydrolase</keyword>
<evidence type="ECO:0000313" key="12">
    <source>
        <dbReference type="EMBL" id="EDV22434.1"/>
    </source>
</evidence>
<dbReference type="InterPro" id="IPR057246">
    <property type="entry name" value="CARBOXYPEPT_ZN_1"/>
</dbReference>
<dbReference type="Pfam" id="PF13620">
    <property type="entry name" value="CarboxypepD_reg"/>
    <property type="match status" value="1"/>
</dbReference>
<dbReference type="CTD" id="6756191"/>
<dbReference type="InterPro" id="IPR057247">
    <property type="entry name" value="CARBOXYPEPT_ZN_2"/>
</dbReference>
<dbReference type="FunFam" id="3.40.630.10:FF:000020">
    <property type="entry name" value="Carboxypeptidase D"/>
    <property type="match status" value="1"/>
</dbReference>
<dbReference type="PROSITE" id="PS00133">
    <property type="entry name" value="CARBOXYPEPT_ZN_2"/>
    <property type="match status" value="1"/>
</dbReference>
<dbReference type="PhylomeDB" id="B3S4C1"/>
<keyword evidence="3" id="KW-0121">Carboxypeptidase</keyword>
<dbReference type="GO" id="GO:0004181">
    <property type="term" value="F:metallocarboxypeptidase activity"/>
    <property type="evidence" value="ECO:0000318"/>
    <property type="project" value="GO_Central"/>
</dbReference>
<dbReference type="InterPro" id="IPR008969">
    <property type="entry name" value="CarboxyPept-like_regulatory"/>
</dbReference>
<dbReference type="CDD" id="cd03868">
    <property type="entry name" value="M14_CPD_I"/>
    <property type="match status" value="1"/>
</dbReference>
<dbReference type="InterPro" id="IPR050753">
    <property type="entry name" value="Peptidase_M14_domain"/>
</dbReference>
<evidence type="ECO:0000256" key="3">
    <source>
        <dbReference type="ARBA" id="ARBA00022645"/>
    </source>
</evidence>
<protein>
    <recommendedName>
        <fullName evidence="11">Peptidase M14 domain-containing protein</fullName>
    </recommendedName>
</protein>
<evidence type="ECO:0000256" key="1">
    <source>
        <dbReference type="ARBA" id="ARBA00001947"/>
    </source>
</evidence>
<dbReference type="OMA" id="NYNIRTA"/>
<keyword evidence="13" id="KW-1185">Reference proteome</keyword>
<dbReference type="CDD" id="cd11308">
    <property type="entry name" value="Peptidase_M14NE-CP-C_like"/>
    <property type="match status" value="1"/>
</dbReference>
<dbReference type="PROSITE" id="PS00132">
    <property type="entry name" value="CARBOXYPEPT_ZN_1"/>
    <property type="match status" value="1"/>
</dbReference>
<feature type="signal peptide" evidence="10">
    <location>
        <begin position="1"/>
        <end position="22"/>
    </location>
</feature>
<keyword evidence="7" id="KW-0862">Zinc</keyword>
<feature type="chain" id="PRO_5002797302" description="Peptidase M14 domain-containing protein" evidence="10">
    <location>
        <begin position="23"/>
        <end position="415"/>
    </location>
</feature>
<evidence type="ECO:0000256" key="7">
    <source>
        <dbReference type="ARBA" id="ARBA00022833"/>
    </source>
</evidence>
<dbReference type="GO" id="GO:0016485">
    <property type="term" value="P:protein processing"/>
    <property type="evidence" value="ECO:0000318"/>
    <property type="project" value="GO_Central"/>
</dbReference>
<dbReference type="PANTHER" id="PTHR11532:SF57">
    <property type="entry name" value="CARBOXYPEPTIDASE D, B"/>
    <property type="match status" value="1"/>
</dbReference>
<keyword evidence="10" id="KW-0732">Signal</keyword>
<dbReference type="eggNOG" id="KOG2649">
    <property type="taxonomic scope" value="Eukaryota"/>
</dbReference>
<dbReference type="GO" id="GO:0006518">
    <property type="term" value="P:peptide metabolic process"/>
    <property type="evidence" value="ECO:0000318"/>
    <property type="project" value="GO_Central"/>
</dbReference>
<evidence type="ECO:0000256" key="4">
    <source>
        <dbReference type="ARBA" id="ARBA00022670"/>
    </source>
</evidence>
<dbReference type="Gene3D" id="2.60.40.1120">
    <property type="entry name" value="Carboxypeptidase-like, regulatory domain"/>
    <property type="match status" value="1"/>
</dbReference>
<dbReference type="GeneID" id="6756191"/>
<dbReference type="PRINTS" id="PR00765">
    <property type="entry name" value="CRBOXYPTASEA"/>
</dbReference>
<dbReference type="Gene3D" id="3.40.630.10">
    <property type="entry name" value="Zn peptidases"/>
    <property type="match status" value="1"/>
</dbReference>
<dbReference type="GO" id="GO:0005615">
    <property type="term" value="C:extracellular space"/>
    <property type="evidence" value="ECO:0000318"/>
    <property type="project" value="GO_Central"/>
</dbReference>
<dbReference type="InParanoid" id="B3S4C1"/>
<dbReference type="SUPFAM" id="SSF49464">
    <property type="entry name" value="Carboxypeptidase regulatory domain-like"/>
    <property type="match status" value="1"/>
</dbReference>
<evidence type="ECO:0000259" key="11">
    <source>
        <dbReference type="PROSITE" id="PS52035"/>
    </source>
</evidence>